<dbReference type="SUPFAM" id="SSF48371">
    <property type="entry name" value="ARM repeat"/>
    <property type="match status" value="1"/>
</dbReference>
<proteinExistence type="predicted"/>
<organism evidence="3 4">
    <name type="scientific">Pyronema omphalodes (strain CBS 100304)</name>
    <name type="common">Pyronema confluens</name>
    <dbReference type="NCBI Taxonomy" id="1076935"/>
    <lineage>
        <taxon>Eukaryota</taxon>
        <taxon>Fungi</taxon>
        <taxon>Dikarya</taxon>
        <taxon>Ascomycota</taxon>
        <taxon>Pezizomycotina</taxon>
        <taxon>Pezizomycetes</taxon>
        <taxon>Pezizales</taxon>
        <taxon>Pyronemataceae</taxon>
        <taxon>Pyronema</taxon>
    </lineage>
</organism>
<feature type="compositionally biased region" description="Acidic residues" evidence="1">
    <location>
        <begin position="25"/>
        <end position="65"/>
    </location>
</feature>
<keyword evidence="4" id="KW-1185">Reference proteome</keyword>
<name>U4LLQ0_PYROM</name>
<dbReference type="EMBL" id="HF935433">
    <property type="protein sequence ID" value="CCX30275.1"/>
    <property type="molecule type" value="Genomic_DNA"/>
</dbReference>
<feature type="transmembrane region" description="Helical" evidence="2">
    <location>
        <begin position="71"/>
        <end position="92"/>
    </location>
</feature>
<dbReference type="InterPro" id="IPR016024">
    <property type="entry name" value="ARM-type_fold"/>
</dbReference>
<evidence type="ECO:0000256" key="1">
    <source>
        <dbReference type="SAM" id="MobiDB-lite"/>
    </source>
</evidence>
<reference evidence="3 4" key="1">
    <citation type="journal article" date="2013" name="PLoS Genet.">
        <title>The genome and development-dependent transcriptomes of Pyronema confluens: a window into fungal evolution.</title>
        <authorList>
            <person name="Traeger S."/>
            <person name="Altegoer F."/>
            <person name="Freitag M."/>
            <person name="Gabaldon T."/>
            <person name="Kempken F."/>
            <person name="Kumar A."/>
            <person name="Marcet-Houben M."/>
            <person name="Poggeler S."/>
            <person name="Stajich J.E."/>
            <person name="Nowrousian M."/>
        </authorList>
    </citation>
    <scope>NUCLEOTIDE SEQUENCE [LARGE SCALE GENOMIC DNA]</scope>
    <source>
        <strain evidence="4">CBS 100304</strain>
        <tissue evidence="3">Vegetative mycelium</tissue>
    </source>
</reference>
<gene>
    <name evidence="3" type="ORF">PCON_08417</name>
</gene>
<evidence type="ECO:0000313" key="4">
    <source>
        <dbReference type="Proteomes" id="UP000018144"/>
    </source>
</evidence>
<dbReference type="AlphaFoldDB" id="U4LLQ0"/>
<dbReference type="Gene3D" id="3.30.70.2850">
    <property type="match status" value="1"/>
</dbReference>
<accession>U4LLQ0</accession>
<keyword evidence="2" id="KW-1133">Transmembrane helix</keyword>
<keyword evidence="2" id="KW-0812">Transmembrane</keyword>
<keyword evidence="2" id="KW-0472">Membrane</keyword>
<sequence>MRNQDKLIQHLYDVYLLRLSRFSSSDDEDENDDDDGEEDDDDKDDDDEDDNDDDNNDDEDDDDDVASSPQAMFLLFLFLPLPLLLLLLLLLLNPPGLSRSTSKQQNVSTQILYNRLHGDEIDVSKFNSSFSGRVGLEDEDHGVSSEYIKNSDN</sequence>
<protein>
    <submittedName>
        <fullName evidence="3">Uncharacterized protein</fullName>
    </submittedName>
</protein>
<dbReference type="Proteomes" id="UP000018144">
    <property type="component" value="Unassembled WGS sequence"/>
</dbReference>
<evidence type="ECO:0000256" key="2">
    <source>
        <dbReference type="SAM" id="Phobius"/>
    </source>
</evidence>
<feature type="region of interest" description="Disordered" evidence="1">
    <location>
        <begin position="23"/>
        <end position="66"/>
    </location>
</feature>
<evidence type="ECO:0000313" key="3">
    <source>
        <dbReference type="EMBL" id="CCX30275.1"/>
    </source>
</evidence>